<evidence type="ECO:0000256" key="5">
    <source>
        <dbReference type="ARBA" id="ARBA00022777"/>
    </source>
</evidence>
<evidence type="ECO:0000256" key="1">
    <source>
        <dbReference type="ARBA" id="ARBA00000085"/>
    </source>
</evidence>
<accession>A0ABX7NWC6</accession>
<keyword evidence="4" id="KW-0808">Transferase</keyword>
<keyword evidence="10" id="KW-1185">Reference proteome</keyword>
<dbReference type="CDD" id="cd00082">
    <property type="entry name" value="HisKA"/>
    <property type="match status" value="1"/>
</dbReference>
<dbReference type="EC" id="2.7.13.3" evidence="2"/>
<reference evidence="9 10" key="1">
    <citation type="submission" date="2021-02" db="EMBL/GenBank/DDBJ databases">
        <title>De Novo genome assembly of isolated myxobacteria.</title>
        <authorList>
            <person name="Stevens D.C."/>
        </authorList>
    </citation>
    <scope>NUCLEOTIDE SEQUENCE [LARGE SCALE GENOMIC DNA]</scope>
    <source>
        <strain evidence="10">SCPEA02</strain>
    </source>
</reference>
<evidence type="ECO:0000256" key="4">
    <source>
        <dbReference type="ARBA" id="ARBA00022679"/>
    </source>
</evidence>
<gene>
    <name evidence="9" type="ORF">JY651_49335</name>
</gene>
<dbReference type="Proteomes" id="UP000662747">
    <property type="component" value="Chromosome"/>
</dbReference>
<dbReference type="PROSITE" id="PS50109">
    <property type="entry name" value="HIS_KIN"/>
    <property type="match status" value="1"/>
</dbReference>
<dbReference type="RefSeq" id="WP_206724589.1">
    <property type="nucleotide sequence ID" value="NZ_CP071090.1"/>
</dbReference>
<evidence type="ECO:0000256" key="2">
    <source>
        <dbReference type="ARBA" id="ARBA00012438"/>
    </source>
</evidence>
<keyword evidence="7" id="KW-1133">Transmembrane helix</keyword>
<dbReference type="InterPro" id="IPR005467">
    <property type="entry name" value="His_kinase_dom"/>
</dbReference>
<dbReference type="EMBL" id="CP071090">
    <property type="protein sequence ID" value="QSQ23013.1"/>
    <property type="molecule type" value="Genomic_DNA"/>
</dbReference>
<keyword evidence="6" id="KW-0902">Two-component regulatory system</keyword>
<keyword evidence="7" id="KW-0812">Transmembrane</keyword>
<keyword evidence="7" id="KW-0472">Membrane</keyword>
<dbReference type="Pfam" id="PF00512">
    <property type="entry name" value="HisKA"/>
    <property type="match status" value="1"/>
</dbReference>
<dbReference type="PANTHER" id="PTHR43711">
    <property type="entry name" value="TWO-COMPONENT HISTIDINE KINASE"/>
    <property type="match status" value="1"/>
</dbReference>
<protein>
    <recommendedName>
        <fullName evidence="2">histidine kinase</fullName>
        <ecNumber evidence="2">2.7.13.3</ecNumber>
    </recommendedName>
</protein>
<dbReference type="InterPro" id="IPR003594">
    <property type="entry name" value="HATPase_dom"/>
</dbReference>
<evidence type="ECO:0000313" key="10">
    <source>
        <dbReference type="Proteomes" id="UP000662747"/>
    </source>
</evidence>
<name>A0ABX7NWC6_9BACT</name>
<sequence>MLRRLLPTVIALVLGLVGLAWGLGYLQRIFAAERDDAQASLDSRRTALEQYARASLSQSLQDRLEAARPALEAASVDPLLPATGLYLRERGEQLLPRMALNDTGEDTPAKERYARLRAGTERADEDEEGDPWAERLALVRAVEAALARGDRRASTVALMSLLQHRAQYVLASTRDVPGLLVVLESLAERGDPVPQLMHALVRDGLADGRGGRLEGLQRLLLLRRSRFTAADFTFLHERVAALSAKVGAPVADFESRVNELATTPLPLPRTLPGPALVRAGWYLEPRGGSQVRGVAVDPAALLASLTREMRERGLLESDGQVRLLGDAAVLSLDALPLSVDTPEWARAQGALERRYRLKTGMVAVCGVLAVAIFVLAFVAQQRKFRFLELKSDFVATVSHELRTPLASIRLLAETLEWRLAEGTDARDYPARIVREADGLGFLVENLLSFNRIDKGRWVPRLEPVRLDELVSLLRRDLEAWSKVPVELEAEVGEQTFRADAQLLRLLLSNLARNACAYNQRSPVRLRVEALPGGRVRFSDNGIGIPQAQWETVFEEFVRLPGQGRDVPGSGLGLALCRRIMRLHGGNLRVAASSPEGTTFELTFPPTVTT</sequence>
<dbReference type="InterPro" id="IPR036890">
    <property type="entry name" value="HATPase_C_sf"/>
</dbReference>
<evidence type="ECO:0000313" key="9">
    <source>
        <dbReference type="EMBL" id="QSQ23013.1"/>
    </source>
</evidence>
<dbReference type="SMART" id="SM00387">
    <property type="entry name" value="HATPase_c"/>
    <property type="match status" value="1"/>
</dbReference>
<evidence type="ECO:0000256" key="3">
    <source>
        <dbReference type="ARBA" id="ARBA00022553"/>
    </source>
</evidence>
<keyword evidence="5 9" id="KW-0418">Kinase</keyword>
<dbReference type="InterPro" id="IPR003661">
    <property type="entry name" value="HisK_dim/P_dom"/>
</dbReference>
<dbReference type="GO" id="GO:0016301">
    <property type="term" value="F:kinase activity"/>
    <property type="evidence" value="ECO:0007669"/>
    <property type="project" value="UniProtKB-KW"/>
</dbReference>
<feature type="domain" description="Histidine kinase" evidence="8">
    <location>
        <begin position="396"/>
        <end position="607"/>
    </location>
</feature>
<dbReference type="InterPro" id="IPR004358">
    <property type="entry name" value="Sig_transdc_His_kin-like_C"/>
</dbReference>
<dbReference type="CDD" id="cd00075">
    <property type="entry name" value="HATPase"/>
    <property type="match status" value="1"/>
</dbReference>
<dbReference type="SUPFAM" id="SSF47384">
    <property type="entry name" value="Homodimeric domain of signal transducing histidine kinase"/>
    <property type="match status" value="1"/>
</dbReference>
<dbReference type="PRINTS" id="PR00344">
    <property type="entry name" value="BCTRLSENSOR"/>
</dbReference>
<evidence type="ECO:0000256" key="6">
    <source>
        <dbReference type="ARBA" id="ARBA00023012"/>
    </source>
</evidence>
<organism evidence="9 10">
    <name type="scientific">Pyxidicoccus parkwayensis</name>
    <dbReference type="NCBI Taxonomy" id="2813578"/>
    <lineage>
        <taxon>Bacteria</taxon>
        <taxon>Pseudomonadati</taxon>
        <taxon>Myxococcota</taxon>
        <taxon>Myxococcia</taxon>
        <taxon>Myxococcales</taxon>
        <taxon>Cystobacterineae</taxon>
        <taxon>Myxococcaceae</taxon>
        <taxon>Pyxidicoccus</taxon>
    </lineage>
</organism>
<evidence type="ECO:0000256" key="7">
    <source>
        <dbReference type="SAM" id="Phobius"/>
    </source>
</evidence>
<dbReference type="Pfam" id="PF02518">
    <property type="entry name" value="HATPase_c"/>
    <property type="match status" value="1"/>
</dbReference>
<feature type="transmembrane region" description="Helical" evidence="7">
    <location>
        <begin position="360"/>
        <end position="379"/>
    </location>
</feature>
<proteinExistence type="predicted"/>
<dbReference type="Gene3D" id="1.10.287.130">
    <property type="match status" value="1"/>
</dbReference>
<dbReference type="InterPro" id="IPR036097">
    <property type="entry name" value="HisK_dim/P_sf"/>
</dbReference>
<evidence type="ECO:0000259" key="8">
    <source>
        <dbReference type="PROSITE" id="PS50109"/>
    </source>
</evidence>
<dbReference type="SUPFAM" id="SSF55874">
    <property type="entry name" value="ATPase domain of HSP90 chaperone/DNA topoisomerase II/histidine kinase"/>
    <property type="match status" value="1"/>
</dbReference>
<dbReference type="PANTHER" id="PTHR43711:SF1">
    <property type="entry name" value="HISTIDINE KINASE 1"/>
    <property type="match status" value="1"/>
</dbReference>
<keyword evidence="3" id="KW-0597">Phosphoprotein</keyword>
<dbReference type="SMART" id="SM00388">
    <property type="entry name" value="HisKA"/>
    <property type="match status" value="1"/>
</dbReference>
<comment type="catalytic activity">
    <reaction evidence="1">
        <text>ATP + protein L-histidine = ADP + protein N-phospho-L-histidine.</text>
        <dbReference type="EC" id="2.7.13.3"/>
    </reaction>
</comment>
<dbReference type="Gene3D" id="3.30.565.10">
    <property type="entry name" value="Histidine kinase-like ATPase, C-terminal domain"/>
    <property type="match status" value="1"/>
</dbReference>
<dbReference type="InterPro" id="IPR050736">
    <property type="entry name" value="Sensor_HK_Regulatory"/>
</dbReference>